<proteinExistence type="predicted"/>
<protein>
    <recommendedName>
        <fullName evidence="2">HTH HARE-type domain-containing protein</fullName>
    </recommendedName>
</protein>
<dbReference type="AlphaFoldDB" id="A0A937XIT5"/>
<reference evidence="3" key="1">
    <citation type="submission" date="2019-03" db="EMBL/GenBank/DDBJ databases">
        <title>Lake Tanganyika Metagenome-Assembled Genomes (MAGs).</title>
        <authorList>
            <person name="Tran P."/>
        </authorList>
    </citation>
    <scope>NUCLEOTIDE SEQUENCE</scope>
    <source>
        <strain evidence="3">K_DeepCast_150m_m2_040</strain>
    </source>
</reference>
<evidence type="ECO:0000313" key="4">
    <source>
        <dbReference type="Proteomes" id="UP000779900"/>
    </source>
</evidence>
<dbReference type="EMBL" id="VGIR01000063">
    <property type="protein sequence ID" value="MBM3332139.1"/>
    <property type="molecule type" value="Genomic_DNA"/>
</dbReference>
<dbReference type="Pfam" id="PF05066">
    <property type="entry name" value="HARE-HTH"/>
    <property type="match status" value="1"/>
</dbReference>
<dbReference type="GO" id="GO:0006355">
    <property type="term" value="P:regulation of DNA-templated transcription"/>
    <property type="evidence" value="ECO:0007669"/>
    <property type="project" value="InterPro"/>
</dbReference>
<keyword evidence="1" id="KW-0804">Transcription</keyword>
<name>A0A937XIT5_UNCW3</name>
<organism evidence="3 4">
    <name type="scientific">candidate division WOR-3 bacterium</name>
    <dbReference type="NCBI Taxonomy" id="2052148"/>
    <lineage>
        <taxon>Bacteria</taxon>
        <taxon>Bacteria division WOR-3</taxon>
    </lineage>
</organism>
<dbReference type="InterPro" id="IPR007759">
    <property type="entry name" value="Asxl_HARE-HTH"/>
</dbReference>
<accession>A0A937XIT5</accession>
<sequence length="78" mass="8887">MTIKEAATRVLGENRAPMRTRVIWAAISRAGYYKGSGRTPYRTLTAVLYTDIRRYGSKSTFVRRGFGLYGLRGQKHDD</sequence>
<evidence type="ECO:0000313" key="3">
    <source>
        <dbReference type="EMBL" id="MBM3332139.1"/>
    </source>
</evidence>
<feature type="domain" description="HTH HARE-type" evidence="2">
    <location>
        <begin position="1"/>
        <end position="74"/>
    </location>
</feature>
<dbReference type="Proteomes" id="UP000779900">
    <property type="component" value="Unassembled WGS sequence"/>
</dbReference>
<evidence type="ECO:0000256" key="1">
    <source>
        <dbReference type="ARBA" id="ARBA00023163"/>
    </source>
</evidence>
<dbReference type="PROSITE" id="PS51913">
    <property type="entry name" value="HTH_HARE"/>
    <property type="match status" value="1"/>
</dbReference>
<comment type="caution">
    <text evidence="3">The sequence shown here is derived from an EMBL/GenBank/DDBJ whole genome shotgun (WGS) entry which is preliminary data.</text>
</comment>
<evidence type="ECO:0000259" key="2">
    <source>
        <dbReference type="PROSITE" id="PS51913"/>
    </source>
</evidence>
<gene>
    <name evidence="3" type="ORF">FJY68_09895</name>
</gene>